<evidence type="ECO:0000313" key="2">
    <source>
        <dbReference type="Proteomes" id="UP001246858"/>
    </source>
</evidence>
<keyword evidence="2" id="KW-1185">Reference proteome</keyword>
<dbReference type="EMBL" id="JAVDTF010000002">
    <property type="protein sequence ID" value="MDR6784514.1"/>
    <property type="molecule type" value="Genomic_DNA"/>
</dbReference>
<name>A0ACC6KZH6_9SPHI</name>
<evidence type="ECO:0000313" key="1">
    <source>
        <dbReference type="EMBL" id="MDR6784514.1"/>
    </source>
</evidence>
<comment type="caution">
    <text evidence="1">The sequence shown here is derived from an EMBL/GenBank/DDBJ whole genome shotgun (WGS) entry which is preliminary data.</text>
</comment>
<sequence>MKRLMIFSLVLLTAVLGSCKKFLAEYSQDEMRPSTTEDLAAIMYSEAYPYSGSFDNLDLLTDDVQSNGLANSAGVPVAAYVTPLENGTPQFTFNPMMFDANNTIPKGANLYETYYSKIKGCNVVMDNLDKVSGSEQTKNAILGQCLFLRAFYHFRLVLLYSLPYTAPGVDPDRSLGIPLILTSQVRDGGIVRPTLKQTYDQIEQDLLRAATLLKANYMQTSNFRAGAPAVHACLTRFYLLRNLETDLDKVIEYAGKTFEDRSSLTPLTTFFTSANSISGTGIYDGANTEVLWVYGGNSRTDFTYFAALTGGAVPPFAVSSNLTSTYEQGPNTSNYGDLRYQMYFTKYTNGGNVPYASAKSTANAAGSGSKGFRLAEVYLNRAEALIRRFIKTGNVADRTQALVDLNYLRVNRYDTRNTPYVPVNIQEGNALFTFYQQERRRELALEDGFRWQDIRRWAIPVTHNYKGADGQSTVYNLPANSPLYALPIPFNALINNPDLEQNPR</sequence>
<organism evidence="1 2">
    <name type="scientific">Pedobacter africanus</name>
    <dbReference type="NCBI Taxonomy" id="151894"/>
    <lineage>
        <taxon>Bacteria</taxon>
        <taxon>Pseudomonadati</taxon>
        <taxon>Bacteroidota</taxon>
        <taxon>Sphingobacteriia</taxon>
        <taxon>Sphingobacteriales</taxon>
        <taxon>Sphingobacteriaceae</taxon>
        <taxon>Pedobacter</taxon>
    </lineage>
</organism>
<reference evidence="1" key="1">
    <citation type="submission" date="2023-07" db="EMBL/GenBank/DDBJ databases">
        <title>Sorghum-associated microbial communities from plants grown in Nebraska, USA.</title>
        <authorList>
            <person name="Schachtman D."/>
        </authorList>
    </citation>
    <scope>NUCLEOTIDE SEQUENCE</scope>
    <source>
        <strain evidence="1">2697</strain>
    </source>
</reference>
<gene>
    <name evidence="1" type="ORF">J2X78_003079</name>
</gene>
<dbReference type="Proteomes" id="UP001246858">
    <property type="component" value="Unassembled WGS sequence"/>
</dbReference>
<proteinExistence type="predicted"/>
<accession>A0ACC6KZH6</accession>
<protein>
    <submittedName>
        <fullName evidence="1">Uncharacterized protein</fullName>
    </submittedName>
</protein>